<comment type="caution">
    <text evidence="1">The sequence shown here is derived from an EMBL/GenBank/DDBJ whole genome shotgun (WGS) entry which is preliminary data.</text>
</comment>
<organism evidence="1 2">
    <name type="scientific">Mycobacterium servetii</name>
    <dbReference type="NCBI Taxonomy" id="3237418"/>
    <lineage>
        <taxon>Bacteria</taxon>
        <taxon>Bacillati</taxon>
        <taxon>Actinomycetota</taxon>
        <taxon>Actinomycetes</taxon>
        <taxon>Mycobacteriales</taxon>
        <taxon>Mycobacteriaceae</taxon>
        <taxon>Mycobacterium</taxon>
    </lineage>
</organism>
<evidence type="ECO:0000313" key="1">
    <source>
        <dbReference type="EMBL" id="MEY8017389.1"/>
    </source>
</evidence>
<sequence>MSRTPDPHKRQALLESVVEQLQERGVNDLSLAPLAEAIGMSKRKLL</sequence>
<evidence type="ECO:0000313" key="2">
    <source>
        <dbReference type="Proteomes" id="UP001564760"/>
    </source>
</evidence>
<dbReference type="Proteomes" id="UP001564760">
    <property type="component" value="Unassembled WGS sequence"/>
</dbReference>
<dbReference type="SUPFAM" id="SSF46689">
    <property type="entry name" value="Homeodomain-like"/>
    <property type="match status" value="1"/>
</dbReference>
<evidence type="ECO:0008006" key="3">
    <source>
        <dbReference type="Google" id="ProtNLM"/>
    </source>
</evidence>
<dbReference type="InterPro" id="IPR009057">
    <property type="entry name" value="Homeodomain-like_sf"/>
</dbReference>
<dbReference type="EMBL" id="JBGEDP010000001">
    <property type="protein sequence ID" value="MEY8017389.1"/>
    <property type="molecule type" value="Genomic_DNA"/>
</dbReference>
<proteinExistence type="predicted"/>
<accession>A0ABV4C4C7</accession>
<reference evidence="1 2" key="1">
    <citation type="submission" date="2024-08" db="EMBL/GenBank/DDBJ databases">
        <title>Mycobacterium servetensis sp. nov., a novel rapid-growing mycobacterial species recovered from a human patient in Zaragoza, Spain.</title>
        <authorList>
            <person name="Tristancho-Baro A.I."/>
            <person name="Buenestado-Serrano S."/>
            <person name="Garcia De Viedma D."/>
            <person name="Milagro-Beamonte A."/>
            <person name="Burillo N."/>
            <person name="Sanz S."/>
            <person name="Lopez-Calleja A.I."/>
            <person name="Penas-Utrilla D."/>
            <person name="Guardingo M."/>
            <person name="Garcia M.J."/>
            <person name="Vinuelas-Bayon J."/>
        </authorList>
    </citation>
    <scope>NUCLEOTIDE SEQUENCE [LARGE SCALE GENOMIC DNA]</scope>
    <source>
        <strain evidence="2">HUMS_12744610</strain>
    </source>
</reference>
<protein>
    <recommendedName>
        <fullName evidence="3">TetR family transcriptional regulator</fullName>
    </recommendedName>
</protein>
<keyword evidence="2" id="KW-1185">Reference proteome</keyword>
<dbReference type="RefSeq" id="WP_369739693.1">
    <property type="nucleotide sequence ID" value="NZ_JBGEDP010000001.1"/>
</dbReference>
<gene>
    <name evidence="1" type="ORF">AB8998_21500</name>
</gene>
<dbReference type="Gene3D" id="1.10.357.10">
    <property type="entry name" value="Tetracycline Repressor, domain 2"/>
    <property type="match status" value="1"/>
</dbReference>
<name>A0ABV4C4C7_9MYCO</name>